<evidence type="ECO:0000256" key="2">
    <source>
        <dbReference type="ARBA" id="ARBA00022448"/>
    </source>
</evidence>
<evidence type="ECO:0000259" key="7">
    <source>
        <dbReference type="PROSITE" id="PS50850"/>
    </source>
</evidence>
<gene>
    <name evidence="8" type="ORF">C0V82_18785</name>
</gene>
<dbReference type="AlphaFoldDB" id="A0A2K9NH44"/>
<feature type="transmembrane region" description="Helical" evidence="6">
    <location>
        <begin position="156"/>
        <end position="177"/>
    </location>
</feature>
<dbReference type="PROSITE" id="PS50850">
    <property type="entry name" value="MFS"/>
    <property type="match status" value="1"/>
</dbReference>
<evidence type="ECO:0000256" key="1">
    <source>
        <dbReference type="ARBA" id="ARBA00004141"/>
    </source>
</evidence>
<feature type="transmembrane region" description="Helical" evidence="6">
    <location>
        <begin position="102"/>
        <end position="119"/>
    </location>
</feature>
<keyword evidence="5 6" id="KW-0472">Membrane</keyword>
<proteinExistence type="predicted"/>
<evidence type="ECO:0000256" key="6">
    <source>
        <dbReference type="SAM" id="Phobius"/>
    </source>
</evidence>
<dbReference type="PANTHER" id="PTHR23505">
    <property type="entry name" value="SPINSTER"/>
    <property type="match status" value="1"/>
</dbReference>
<accession>A0A2K9NH44</accession>
<dbReference type="InterPro" id="IPR020846">
    <property type="entry name" value="MFS_dom"/>
</dbReference>
<dbReference type="GO" id="GO:0016020">
    <property type="term" value="C:membrane"/>
    <property type="evidence" value="ECO:0007669"/>
    <property type="project" value="UniProtKB-SubCell"/>
</dbReference>
<keyword evidence="3 6" id="KW-0812">Transmembrane</keyword>
<dbReference type="InterPro" id="IPR036259">
    <property type="entry name" value="MFS_trans_sf"/>
</dbReference>
<evidence type="ECO:0000256" key="3">
    <source>
        <dbReference type="ARBA" id="ARBA00022692"/>
    </source>
</evidence>
<feature type="transmembrane region" description="Helical" evidence="6">
    <location>
        <begin position="131"/>
        <end position="150"/>
    </location>
</feature>
<dbReference type="Proteomes" id="UP000234752">
    <property type="component" value="Chromosome eg_2"/>
</dbReference>
<organism evidence="8 9">
    <name type="scientific">Niveispirillum cyanobacteriorum</name>
    <dbReference type="NCBI Taxonomy" id="1612173"/>
    <lineage>
        <taxon>Bacteria</taxon>
        <taxon>Pseudomonadati</taxon>
        <taxon>Pseudomonadota</taxon>
        <taxon>Alphaproteobacteria</taxon>
        <taxon>Rhodospirillales</taxon>
        <taxon>Azospirillaceae</taxon>
        <taxon>Niveispirillum</taxon>
    </lineage>
</organism>
<reference evidence="8 9" key="1">
    <citation type="submission" date="2017-12" db="EMBL/GenBank/DDBJ databases">
        <title>Genomes of bacteria within cyanobacterial aggregates.</title>
        <authorList>
            <person name="Cai H."/>
        </authorList>
    </citation>
    <scope>NUCLEOTIDE SEQUENCE [LARGE SCALE GENOMIC DNA]</scope>
    <source>
        <strain evidence="8 9">TH16</strain>
    </source>
</reference>
<sequence>MINIVSRQNVCLASNRGSNLYKVALSFRKNFSYKKSTTGRAGMSLSSPPDPGPKREADARAWYAIVIFALAAVLSYTDRLILNLLVAPIRSEMAITDTQVSFLQGAAFAIIYAFAGLPMGRHADRHGRRNLVLAGIGLWSLATALCGLAQSYGQLFGARILVGIGEAALAPAVLSMVPDLFPPHRRGTAVAIFIGGMVMGAGMATLVGGILIDVFSLGALSGLAQSAGVAPWRAVLLTLGLAGVVLALLVSTIPEPTRRDSLGADVKPGLDTLRRYLVDNRWAFGLLLGGLTLTQIVDYGANSWTPSLLMRVHDFTPSETGTALGSILIGVAGLGTIVGGMLADFLEARGHSTAKPMVAAAAVSLGVPCLLFGVMPGVGLTLVLFTAYAFLLAIGAGVGIAAILDLVPSELRGMTTAVQAFAYTAFGLGVGPTLVAVTTDHVFADPLAVGLSISVTGIPLLALSALAMWRSLPHYRNVRQRLADAANI</sequence>
<feature type="transmembrane region" description="Helical" evidence="6">
    <location>
        <begin position="447"/>
        <end position="469"/>
    </location>
</feature>
<comment type="subcellular location">
    <subcellularLocation>
        <location evidence="1">Membrane</location>
        <topology evidence="1">Multi-pass membrane protein</topology>
    </subcellularLocation>
</comment>
<feature type="transmembrane region" description="Helical" evidence="6">
    <location>
        <begin position="321"/>
        <end position="346"/>
    </location>
</feature>
<feature type="transmembrane region" description="Helical" evidence="6">
    <location>
        <begin position="358"/>
        <end position="376"/>
    </location>
</feature>
<protein>
    <submittedName>
        <fullName evidence="8">MFS transporter</fullName>
    </submittedName>
</protein>
<keyword evidence="4 6" id="KW-1133">Transmembrane helix</keyword>
<dbReference type="Gene3D" id="1.20.1250.20">
    <property type="entry name" value="MFS general substrate transporter like domains"/>
    <property type="match status" value="2"/>
</dbReference>
<feature type="transmembrane region" description="Helical" evidence="6">
    <location>
        <begin position="189"/>
        <end position="212"/>
    </location>
</feature>
<feature type="transmembrane region" description="Helical" evidence="6">
    <location>
        <begin position="61"/>
        <end position="82"/>
    </location>
</feature>
<dbReference type="InterPro" id="IPR011701">
    <property type="entry name" value="MFS"/>
</dbReference>
<name>A0A2K9NH44_9PROT</name>
<keyword evidence="9" id="KW-1185">Reference proteome</keyword>
<dbReference type="GO" id="GO:0022857">
    <property type="term" value="F:transmembrane transporter activity"/>
    <property type="evidence" value="ECO:0007669"/>
    <property type="project" value="InterPro"/>
</dbReference>
<evidence type="ECO:0000256" key="5">
    <source>
        <dbReference type="ARBA" id="ARBA00023136"/>
    </source>
</evidence>
<feature type="transmembrane region" description="Helical" evidence="6">
    <location>
        <begin position="382"/>
        <end position="404"/>
    </location>
</feature>
<keyword evidence="2" id="KW-0813">Transport</keyword>
<feature type="transmembrane region" description="Helical" evidence="6">
    <location>
        <begin position="232"/>
        <end position="250"/>
    </location>
</feature>
<feature type="transmembrane region" description="Helical" evidence="6">
    <location>
        <begin position="282"/>
        <end position="301"/>
    </location>
</feature>
<dbReference type="Pfam" id="PF07690">
    <property type="entry name" value="MFS_1"/>
    <property type="match status" value="1"/>
</dbReference>
<feature type="transmembrane region" description="Helical" evidence="6">
    <location>
        <begin position="416"/>
        <end position="435"/>
    </location>
</feature>
<evidence type="ECO:0000313" key="8">
    <source>
        <dbReference type="EMBL" id="AUN32418.1"/>
    </source>
</evidence>
<dbReference type="EMBL" id="CP025612">
    <property type="protein sequence ID" value="AUN32418.1"/>
    <property type="molecule type" value="Genomic_DNA"/>
</dbReference>
<dbReference type="KEGG" id="ncb:C0V82_18785"/>
<evidence type="ECO:0000256" key="4">
    <source>
        <dbReference type="ARBA" id="ARBA00022989"/>
    </source>
</evidence>
<dbReference type="PANTHER" id="PTHR23505:SF79">
    <property type="entry name" value="PROTEIN SPINSTER"/>
    <property type="match status" value="1"/>
</dbReference>
<dbReference type="InterPro" id="IPR044770">
    <property type="entry name" value="MFS_spinster-like"/>
</dbReference>
<evidence type="ECO:0000313" key="9">
    <source>
        <dbReference type="Proteomes" id="UP000234752"/>
    </source>
</evidence>
<feature type="domain" description="Major facilitator superfamily (MFS) profile" evidence="7">
    <location>
        <begin position="64"/>
        <end position="476"/>
    </location>
</feature>
<dbReference type="SUPFAM" id="SSF103473">
    <property type="entry name" value="MFS general substrate transporter"/>
    <property type="match status" value="1"/>
</dbReference>